<feature type="region of interest" description="Disordered" evidence="1">
    <location>
        <begin position="476"/>
        <end position="500"/>
    </location>
</feature>
<keyword evidence="3" id="KW-1185">Reference proteome</keyword>
<evidence type="ECO:0000313" key="3">
    <source>
        <dbReference type="Proteomes" id="UP000191522"/>
    </source>
</evidence>
<dbReference type="OMA" id="RIHLVHD"/>
<accession>A0A1V6PDI4</accession>
<dbReference type="InterPro" id="IPR018814">
    <property type="entry name" value="DUF5427"/>
</dbReference>
<feature type="compositionally biased region" description="Polar residues" evidence="1">
    <location>
        <begin position="51"/>
        <end position="60"/>
    </location>
</feature>
<evidence type="ECO:0008006" key="4">
    <source>
        <dbReference type="Google" id="ProtNLM"/>
    </source>
</evidence>
<dbReference type="OrthoDB" id="5594977at2759"/>
<feature type="compositionally biased region" description="Basic and acidic residues" evidence="1">
    <location>
        <begin position="105"/>
        <end position="117"/>
    </location>
</feature>
<feature type="compositionally biased region" description="Polar residues" evidence="1">
    <location>
        <begin position="94"/>
        <end position="104"/>
    </location>
</feature>
<dbReference type="STRING" id="69771.A0A1V6PDI4"/>
<dbReference type="PANTHER" id="PTHR28265:SF1">
    <property type="entry name" value="MAINTENANCE OF TELOMERE CAPPING PROTEIN 1"/>
    <property type="match status" value="1"/>
</dbReference>
<reference evidence="3" key="1">
    <citation type="journal article" date="2017" name="Nat. Microbiol.">
        <title>Global analysis of biosynthetic gene clusters reveals vast potential of secondary metabolite production in Penicillium species.</title>
        <authorList>
            <person name="Nielsen J.C."/>
            <person name="Grijseels S."/>
            <person name="Prigent S."/>
            <person name="Ji B."/>
            <person name="Dainat J."/>
            <person name="Nielsen K.F."/>
            <person name="Frisvad J.C."/>
            <person name="Workman M."/>
            <person name="Nielsen J."/>
        </authorList>
    </citation>
    <scope>NUCLEOTIDE SEQUENCE [LARGE SCALE GENOMIC DNA]</scope>
    <source>
        <strain evidence="3">IBT 11843</strain>
    </source>
</reference>
<feature type="region of interest" description="Disordered" evidence="1">
    <location>
        <begin position="1"/>
        <end position="132"/>
    </location>
</feature>
<name>A0A1V6PDI4_PENDC</name>
<evidence type="ECO:0000313" key="2">
    <source>
        <dbReference type="EMBL" id="OQD75071.1"/>
    </source>
</evidence>
<dbReference type="PANTHER" id="PTHR28265">
    <property type="entry name" value="MAINTENANCE OF TELOMERE CAPPING PROTEIN 1"/>
    <property type="match status" value="1"/>
</dbReference>
<gene>
    <name evidence="2" type="ORF">PENDEC_c008G04436</name>
</gene>
<protein>
    <recommendedName>
        <fullName evidence="4">Maintenance of telomere capping protein 1</fullName>
    </recommendedName>
</protein>
<dbReference type="Proteomes" id="UP000191522">
    <property type="component" value="Unassembled WGS sequence"/>
</dbReference>
<organism evidence="2 3">
    <name type="scientific">Penicillium decumbens</name>
    <dbReference type="NCBI Taxonomy" id="69771"/>
    <lineage>
        <taxon>Eukaryota</taxon>
        <taxon>Fungi</taxon>
        <taxon>Dikarya</taxon>
        <taxon>Ascomycota</taxon>
        <taxon>Pezizomycotina</taxon>
        <taxon>Eurotiomycetes</taxon>
        <taxon>Eurotiomycetidae</taxon>
        <taxon>Eurotiales</taxon>
        <taxon>Aspergillaceae</taxon>
        <taxon>Penicillium</taxon>
    </lineage>
</organism>
<proteinExistence type="predicted"/>
<dbReference type="AlphaFoldDB" id="A0A1V6PDI4"/>
<comment type="caution">
    <text evidence="2">The sequence shown here is derived from an EMBL/GenBank/DDBJ whole genome shotgun (WGS) entry which is preliminary data.</text>
</comment>
<feature type="compositionally biased region" description="Low complexity" evidence="1">
    <location>
        <begin position="72"/>
        <end position="83"/>
    </location>
</feature>
<evidence type="ECO:0000256" key="1">
    <source>
        <dbReference type="SAM" id="MobiDB-lite"/>
    </source>
</evidence>
<dbReference type="Pfam" id="PF10310">
    <property type="entry name" value="DUF5427"/>
    <property type="match status" value="1"/>
</dbReference>
<dbReference type="EMBL" id="MDYL01000008">
    <property type="protein sequence ID" value="OQD75071.1"/>
    <property type="molecule type" value="Genomic_DNA"/>
</dbReference>
<sequence length="500" mass="53335">MPPKATKPTSDELLAQFDNLDVNQPSEKPKSAAPDNAKAGHEDILAELDNLATQRPSSGPGTPRLSSDRAARPATRSPRPSATIDRPNDDKTSARQSAETGRTSRTGDKQEQPKTELKTTAPEESQGGGWWGGIFATANAAMKQAEAAVKEIQNNEEAQRWAQQVKGNVGALKDFGGELRNMAIPTFTNLIHTLAPPISSHERLQIHVTHDLSGYPGVDPLVYAVFSRVMSQVEGGDLLVIQRGQESAPKRGLDVGGYVSSAGWSDGPWWRTVTPGTPRTINAVRGAVEGSKLARASAESYATEYFSAKGGIEEAAKQATEVLSETNPVRSSDIFLAIQAISQPVSADMFQAGASGEKDIPSGAVDPEEQDEEITFALYLHDPIHGIAFHTISQAIPQKWIEWLNASSPAAENPESEEAQVPRAVVPEAIAEIIESGGVDPREWVAEWIEETLSLAAGVVAQRYVARRMGVGEGGVGKGKMRAEQATTVESGAGEAARAI</sequence>